<name>A0AAU7DYM2_9MICO</name>
<dbReference type="AlphaFoldDB" id="A0AAU7DYM2"/>
<protein>
    <submittedName>
        <fullName evidence="2">Flagellar FlbD family protein</fullName>
    </submittedName>
</protein>
<keyword evidence="2" id="KW-0282">Flagellum</keyword>
<dbReference type="Pfam" id="PF06289">
    <property type="entry name" value="FlbD"/>
    <property type="match status" value="1"/>
</dbReference>
<proteinExistence type="predicted"/>
<evidence type="ECO:0000256" key="1">
    <source>
        <dbReference type="SAM" id="MobiDB-lite"/>
    </source>
</evidence>
<evidence type="ECO:0000313" key="2">
    <source>
        <dbReference type="EMBL" id="XBH22142.1"/>
    </source>
</evidence>
<organism evidence="2">
    <name type="scientific">Jonesiaceae bacterium BS-20</name>
    <dbReference type="NCBI Taxonomy" id="3120821"/>
    <lineage>
        <taxon>Bacteria</taxon>
        <taxon>Bacillati</taxon>
        <taxon>Actinomycetota</taxon>
        <taxon>Actinomycetes</taxon>
        <taxon>Micrococcales</taxon>
        <taxon>Jonesiaceae</taxon>
    </lineage>
</organism>
<sequence>MIVVSKLSKEKFAVNPDLIQRIDSSPDTILTLVDGTKYIVRESMAQVIDLIDAHRVMIISRSQNFDQPQDPGTSGRLSLIHTED</sequence>
<keyword evidence="2" id="KW-0966">Cell projection</keyword>
<keyword evidence="2" id="KW-0969">Cilium</keyword>
<feature type="region of interest" description="Disordered" evidence="1">
    <location>
        <begin position="62"/>
        <end position="84"/>
    </location>
</feature>
<dbReference type="PANTHER" id="PTHR39185">
    <property type="entry name" value="SWARMING MOTILITY PROTEIN SWRD"/>
    <property type="match status" value="1"/>
</dbReference>
<accession>A0AAU7DYM2</accession>
<reference evidence="2" key="1">
    <citation type="submission" date="2024-02" db="EMBL/GenBank/DDBJ databases">
        <title>Tomenella chthoni gen. nov. sp. nov., a member of the family Jonesiaceae isolated from bat guano.</title>
        <authorList>
            <person name="Miller S.L."/>
            <person name="King J."/>
            <person name="Sankaranarayanan K."/>
            <person name="Lawson P.A."/>
        </authorList>
    </citation>
    <scope>NUCLEOTIDE SEQUENCE</scope>
    <source>
        <strain evidence="2">BS-20</strain>
    </source>
</reference>
<dbReference type="EMBL" id="CP146203">
    <property type="protein sequence ID" value="XBH22142.1"/>
    <property type="molecule type" value="Genomic_DNA"/>
</dbReference>
<gene>
    <name evidence="2" type="ORF">V5R04_02635</name>
</gene>
<dbReference type="InterPro" id="IPR009384">
    <property type="entry name" value="SwrD-like"/>
</dbReference>
<dbReference type="PANTHER" id="PTHR39185:SF1">
    <property type="entry name" value="SWARMING MOTILITY PROTEIN SWRD"/>
    <property type="match status" value="1"/>
</dbReference>
<feature type="compositionally biased region" description="Polar residues" evidence="1">
    <location>
        <begin position="62"/>
        <end position="76"/>
    </location>
</feature>